<dbReference type="RefSeq" id="WP_146438819.1">
    <property type="nucleotide sequence ID" value="NZ_SJPL01000001.1"/>
</dbReference>
<dbReference type="Proteomes" id="UP000317238">
    <property type="component" value="Unassembled WGS sequence"/>
</dbReference>
<protein>
    <submittedName>
        <fullName evidence="1">Uncharacterized protein</fullName>
    </submittedName>
</protein>
<dbReference type="AlphaFoldDB" id="A0A5C5Y4X9"/>
<proteinExistence type="predicted"/>
<evidence type="ECO:0000313" key="2">
    <source>
        <dbReference type="Proteomes" id="UP000317238"/>
    </source>
</evidence>
<gene>
    <name evidence="1" type="ORF">Pan14r_16410</name>
</gene>
<dbReference type="OrthoDB" id="299835at2"/>
<comment type="caution">
    <text evidence="1">The sequence shown here is derived from an EMBL/GenBank/DDBJ whole genome shotgun (WGS) entry which is preliminary data.</text>
</comment>
<organism evidence="1 2">
    <name type="scientific">Crateriforma conspicua</name>
    <dbReference type="NCBI Taxonomy" id="2527996"/>
    <lineage>
        <taxon>Bacteria</taxon>
        <taxon>Pseudomonadati</taxon>
        <taxon>Planctomycetota</taxon>
        <taxon>Planctomycetia</taxon>
        <taxon>Planctomycetales</taxon>
        <taxon>Planctomycetaceae</taxon>
        <taxon>Crateriforma</taxon>
    </lineage>
</organism>
<name>A0A5C5Y4X9_9PLAN</name>
<dbReference type="EMBL" id="SJPL01000001">
    <property type="protein sequence ID" value="TWT69355.1"/>
    <property type="molecule type" value="Genomic_DNA"/>
</dbReference>
<evidence type="ECO:0000313" key="1">
    <source>
        <dbReference type="EMBL" id="TWT69355.1"/>
    </source>
</evidence>
<keyword evidence="2" id="KW-1185">Reference proteome</keyword>
<accession>A0A5C5Y4X9</accession>
<sequence length="87" mass="9578">MTTPMSMIGDKGQRLLCGRLTENLERGQVVVLLKDSATNFRLVPVDTTEPDQLGAFLSADEAEANALAHAVAKAMRKPKRRSRRKAK</sequence>
<reference evidence="1 2" key="1">
    <citation type="submission" date="2019-02" db="EMBL/GenBank/DDBJ databases">
        <title>Deep-cultivation of Planctomycetes and their phenomic and genomic characterization uncovers novel biology.</title>
        <authorList>
            <person name="Wiegand S."/>
            <person name="Jogler M."/>
            <person name="Boedeker C."/>
            <person name="Pinto D."/>
            <person name="Vollmers J."/>
            <person name="Rivas-Marin E."/>
            <person name="Kohn T."/>
            <person name="Peeters S.H."/>
            <person name="Heuer A."/>
            <person name="Rast P."/>
            <person name="Oberbeckmann S."/>
            <person name="Bunk B."/>
            <person name="Jeske O."/>
            <person name="Meyerdierks A."/>
            <person name="Storesund J.E."/>
            <person name="Kallscheuer N."/>
            <person name="Luecker S."/>
            <person name="Lage O.M."/>
            <person name="Pohl T."/>
            <person name="Merkel B.J."/>
            <person name="Hornburger P."/>
            <person name="Mueller R.-W."/>
            <person name="Bruemmer F."/>
            <person name="Labrenz M."/>
            <person name="Spormann A.M."/>
            <person name="Op Den Camp H."/>
            <person name="Overmann J."/>
            <person name="Amann R."/>
            <person name="Jetten M.S.M."/>
            <person name="Mascher T."/>
            <person name="Medema M.H."/>
            <person name="Devos D.P."/>
            <person name="Kaster A.-K."/>
            <person name="Ovreas L."/>
            <person name="Rohde M."/>
            <person name="Galperin M.Y."/>
            <person name="Jogler C."/>
        </authorList>
    </citation>
    <scope>NUCLEOTIDE SEQUENCE [LARGE SCALE GENOMIC DNA]</scope>
    <source>
        <strain evidence="1 2">Pan14r</strain>
    </source>
</reference>